<accession>A0A9X9PY47</accession>
<gene>
    <name evidence="1" type="ORF">BN2614_LOCUS2</name>
</gene>
<keyword evidence="2" id="KW-1185">Reference proteome</keyword>
<protein>
    <submittedName>
        <fullName evidence="1">Uncharacterized protein</fullName>
    </submittedName>
</protein>
<reference evidence="1 2" key="1">
    <citation type="submission" date="2018-10" db="EMBL/GenBank/DDBJ databases">
        <authorList>
            <person name="Ekblom R."/>
            <person name="Jareborg N."/>
        </authorList>
    </citation>
    <scope>NUCLEOTIDE SEQUENCE [LARGE SCALE GENOMIC DNA]</scope>
    <source>
        <tissue evidence="1">Muscle</tissue>
    </source>
</reference>
<evidence type="ECO:0000313" key="1">
    <source>
        <dbReference type="EMBL" id="VCW77137.1"/>
    </source>
</evidence>
<evidence type="ECO:0000313" key="2">
    <source>
        <dbReference type="Proteomes" id="UP000269945"/>
    </source>
</evidence>
<dbReference type="EMBL" id="CYRY02008443">
    <property type="protein sequence ID" value="VCW77137.1"/>
    <property type="molecule type" value="Genomic_DNA"/>
</dbReference>
<organism evidence="1 2">
    <name type="scientific">Gulo gulo</name>
    <name type="common">Wolverine</name>
    <name type="synonym">Gluton</name>
    <dbReference type="NCBI Taxonomy" id="48420"/>
    <lineage>
        <taxon>Eukaryota</taxon>
        <taxon>Metazoa</taxon>
        <taxon>Chordata</taxon>
        <taxon>Craniata</taxon>
        <taxon>Vertebrata</taxon>
        <taxon>Euteleostomi</taxon>
        <taxon>Mammalia</taxon>
        <taxon>Eutheria</taxon>
        <taxon>Laurasiatheria</taxon>
        <taxon>Carnivora</taxon>
        <taxon>Caniformia</taxon>
        <taxon>Musteloidea</taxon>
        <taxon>Mustelidae</taxon>
        <taxon>Guloninae</taxon>
        <taxon>Gulo</taxon>
    </lineage>
</organism>
<comment type="caution">
    <text evidence="1">The sequence shown here is derived from an EMBL/GenBank/DDBJ whole genome shotgun (WGS) entry which is preliminary data.</text>
</comment>
<dbReference type="AlphaFoldDB" id="A0A9X9PY47"/>
<dbReference type="Proteomes" id="UP000269945">
    <property type="component" value="Unassembled WGS sequence"/>
</dbReference>
<name>A0A9X9PY47_GULGU</name>
<proteinExistence type="predicted"/>
<sequence>MPLVPALPGACRNWEKRRAEGLNLGRLFWKGFHLPSTLPPVSKRLLMLYSGIETVQNGPMEFDETFSYCSVELMSVNVSFH</sequence>